<organism evidence="1 2">
    <name type="scientific">Candidatus Uhrbacteria bacterium RIFCSPLOWO2_02_FULL_48_18</name>
    <dbReference type="NCBI Taxonomy" id="1802408"/>
    <lineage>
        <taxon>Bacteria</taxon>
        <taxon>Candidatus Uhriibacteriota</taxon>
    </lineage>
</organism>
<protein>
    <submittedName>
        <fullName evidence="1">Uncharacterized protein</fullName>
    </submittedName>
</protein>
<accession>A0A1F7VAS6</accession>
<evidence type="ECO:0000313" key="2">
    <source>
        <dbReference type="Proteomes" id="UP000176593"/>
    </source>
</evidence>
<sequence>MIADPQAPWMFRRDEVDLLEEDIDDLYDLHQSTTGRVHTTEQAIISEQLDTEEQADAELTMQMDVKWLTRLHAQKPSWESDRERLRDEDDLTCDVSRPPFYEQLFRFADQVFVYVSDVYARQDEIKEHAFRVQVNIKMVPIKCANALSEEQHDDPLSLMIAKKEFALAIIYLERILLSLAFMAAAHEDRAQEFLAPGTQFKQRLQQHLARLLRDRRGIGTDYE</sequence>
<gene>
    <name evidence="1" type="ORF">A3I41_03860</name>
</gene>
<proteinExistence type="predicted"/>
<dbReference type="AlphaFoldDB" id="A0A1F7VAS6"/>
<reference evidence="1 2" key="1">
    <citation type="journal article" date="2016" name="Nat. Commun.">
        <title>Thousands of microbial genomes shed light on interconnected biogeochemical processes in an aquifer system.</title>
        <authorList>
            <person name="Anantharaman K."/>
            <person name="Brown C.T."/>
            <person name="Hug L.A."/>
            <person name="Sharon I."/>
            <person name="Castelle C.J."/>
            <person name="Probst A.J."/>
            <person name="Thomas B.C."/>
            <person name="Singh A."/>
            <person name="Wilkins M.J."/>
            <person name="Karaoz U."/>
            <person name="Brodie E.L."/>
            <person name="Williams K.H."/>
            <person name="Hubbard S.S."/>
            <person name="Banfield J.F."/>
        </authorList>
    </citation>
    <scope>NUCLEOTIDE SEQUENCE [LARGE SCALE GENOMIC DNA]</scope>
</reference>
<evidence type="ECO:0000313" key="1">
    <source>
        <dbReference type="EMBL" id="OGL87054.1"/>
    </source>
</evidence>
<name>A0A1F7VAS6_9BACT</name>
<dbReference type="Proteomes" id="UP000176593">
    <property type="component" value="Unassembled WGS sequence"/>
</dbReference>
<comment type="caution">
    <text evidence="1">The sequence shown here is derived from an EMBL/GenBank/DDBJ whole genome shotgun (WGS) entry which is preliminary data.</text>
</comment>
<dbReference type="EMBL" id="MGEQ01000003">
    <property type="protein sequence ID" value="OGL87054.1"/>
    <property type="molecule type" value="Genomic_DNA"/>
</dbReference>